<reference evidence="1" key="1">
    <citation type="submission" date="2023-01" db="EMBL/GenBank/DDBJ databases">
        <authorList>
            <person name="Van Ghelder C."/>
            <person name="Rancurel C."/>
        </authorList>
    </citation>
    <scope>NUCLEOTIDE SEQUENCE</scope>
    <source>
        <strain evidence="1">CNCM I-4278</strain>
    </source>
</reference>
<name>A0A9W4UPH4_9PLEO</name>
<proteinExistence type="predicted"/>
<keyword evidence="2" id="KW-1185">Reference proteome</keyword>
<evidence type="ECO:0000313" key="1">
    <source>
        <dbReference type="EMBL" id="CAI6338742.1"/>
    </source>
</evidence>
<dbReference type="AlphaFoldDB" id="A0A9W4UPH4"/>
<dbReference type="EMBL" id="CAOQHR010000008">
    <property type="protein sequence ID" value="CAI6338742.1"/>
    <property type="molecule type" value="Genomic_DNA"/>
</dbReference>
<protein>
    <submittedName>
        <fullName evidence="1">Uncharacterized protein</fullName>
    </submittedName>
</protein>
<gene>
    <name evidence="1" type="ORF">PDIGIT_LOCUS11876</name>
</gene>
<dbReference type="Proteomes" id="UP001152607">
    <property type="component" value="Unassembled WGS sequence"/>
</dbReference>
<organism evidence="1 2">
    <name type="scientific">Periconia digitata</name>
    <dbReference type="NCBI Taxonomy" id="1303443"/>
    <lineage>
        <taxon>Eukaryota</taxon>
        <taxon>Fungi</taxon>
        <taxon>Dikarya</taxon>
        <taxon>Ascomycota</taxon>
        <taxon>Pezizomycotina</taxon>
        <taxon>Dothideomycetes</taxon>
        <taxon>Pleosporomycetidae</taxon>
        <taxon>Pleosporales</taxon>
        <taxon>Massarineae</taxon>
        <taxon>Periconiaceae</taxon>
        <taxon>Periconia</taxon>
    </lineage>
</organism>
<comment type="caution">
    <text evidence="1">The sequence shown here is derived from an EMBL/GenBank/DDBJ whole genome shotgun (WGS) entry which is preliminary data.</text>
</comment>
<sequence>MATSNCQTRGLSSPCALVGYRAESLPSMPFSISRGWLTRSRVSSGVAILTSLTFRTCLDVFTLLMPSLSLVYAERGYFSETCRCTTNLRQSIWLKQPALAVRRVQCTDCVCRSLGTVPYDDCCDCKTSALMFSSSVT</sequence>
<accession>A0A9W4UPH4</accession>
<evidence type="ECO:0000313" key="2">
    <source>
        <dbReference type="Proteomes" id="UP001152607"/>
    </source>
</evidence>